<accession>A0ABU0EFM9</accession>
<evidence type="ECO:0000313" key="7">
    <source>
        <dbReference type="EMBL" id="MDQ0373898.1"/>
    </source>
</evidence>
<name>A0ABU0EFM9_9CELL</name>
<dbReference type="InterPro" id="IPR045584">
    <property type="entry name" value="Pilin-like"/>
</dbReference>
<dbReference type="NCBIfam" id="TIGR02532">
    <property type="entry name" value="IV_pilin_GFxxxE"/>
    <property type="match status" value="1"/>
</dbReference>
<keyword evidence="5 6" id="KW-0472">Membrane</keyword>
<dbReference type="PROSITE" id="PS00409">
    <property type="entry name" value="PROKAR_NTER_METHYL"/>
    <property type="match status" value="1"/>
</dbReference>
<keyword evidence="3 6" id="KW-0812">Transmembrane</keyword>
<dbReference type="RefSeq" id="WP_368671704.1">
    <property type="nucleotide sequence ID" value="NZ_JAUSVB010000002.1"/>
</dbReference>
<dbReference type="InterPro" id="IPR012902">
    <property type="entry name" value="N_methyl_site"/>
</dbReference>
<keyword evidence="2" id="KW-0488">Methylation</keyword>
<dbReference type="PANTHER" id="PTHR30093">
    <property type="entry name" value="GENERAL SECRETION PATHWAY PROTEIN G"/>
    <property type="match status" value="1"/>
</dbReference>
<evidence type="ECO:0000313" key="8">
    <source>
        <dbReference type="Proteomes" id="UP001239626"/>
    </source>
</evidence>
<organism evidence="7 8">
    <name type="scientific">Cellulomonas humilata</name>
    <dbReference type="NCBI Taxonomy" id="144055"/>
    <lineage>
        <taxon>Bacteria</taxon>
        <taxon>Bacillati</taxon>
        <taxon>Actinomycetota</taxon>
        <taxon>Actinomycetes</taxon>
        <taxon>Micrococcales</taxon>
        <taxon>Cellulomonadaceae</taxon>
        <taxon>Cellulomonas</taxon>
    </lineage>
</organism>
<keyword evidence="8" id="KW-1185">Reference proteome</keyword>
<feature type="transmembrane region" description="Helical" evidence="6">
    <location>
        <begin position="21"/>
        <end position="43"/>
    </location>
</feature>
<comment type="caution">
    <text evidence="7">The sequence shown here is derived from an EMBL/GenBank/DDBJ whole genome shotgun (WGS) entry which is preliminary data.</text>
</comment>
<evidence type="ECO:0000256" key="1">
    <source>
        <dbReference type="ARBA" id="ARBA00004167"/>
    </source>
</evidence>
<sequence length="132" mass="13906">MIARIQKTMAKRAEGEKGFTLIELLVVIIIIGILAAIAIPAFLNQREKAWVSQAESDLKNAAIAAESYAVDHNGSYTGLTLALLEADGFNSTAGVAMTVTPAATGLTYTLTADHASLTQNYTYDSSTGVITP</sequence>
<dbReference type="SUPFAM" id="SSF54523">
    <property type="entry name" value="Pili subunits"/>
    <property type="match status" value="1"/>
</dbReference>
<reference evidence="7 8" key="1">
    <citation type="submission" date="2023-07" db="EMBL/GenBank/DDBJ databases">
        <title>Sorghum-associated microbial communities from plants grown in Nebraska, USA.</title>
        <authorList>
            <person name="Schachtman D."/>
        </authorList>
    </citation>
    <scope>NUCLEOTIDE SEQUENCE [LARGE SCALE GENOMIC DNA]</scope>
    <source>
        <strain evidence="7 8">BE332</strain>
    </source>
</reference>
<dbReference type="Pfam" id="PF07963">
    <property type="entry name" value="N_methyl"/>
    <property type="match status" value="1"/>
</dbReference>
<protein>
    <submittedName>
        <fullName evidence="7">Type IV pilus assembly protein PilA</fullName>
    </submittedName>
</protein>
<keyword evidence="4 6" id="KW-1133">Transmembrane helix</keyword>
<dbReference type="EMBL" id="JAUSVB010000002">
    <property type="protein sequence ID" value="MDQ0373898.1"/>
    <property type="molecule type" value="Genomic_DNA"/>
</dbReference>
<gene>
    <name evidence="7" type="ORF">J2X26_002209</name>
</gene>
<dbReference type="PRINTS" id="PR00813">
    <property type="entry name" value="BCTERIALGSPG"/>
</dbReference>
<evidence type="ECO:0000256" key="5">
    <source>
        <dbReference type="ARBA" id="ARBA00023136"/>
    </source>
</evidence>
<evidence type="ECO:0000256" key="6">
    <source>
        <dbReference type="SAM" id="Phobius"/>
    </source>
</evidence>
<dbReference type="PANTHER" id="PTHR30093:SF44">
    <property type="entry name" value="TYPE II SECRETION SYSTEM CORE PROTEIN G"/>
    <property type="match status" value="1"/>
</dbReference>
<evidence type="ECO:0000256" key="4">
    <source>
        <dbReference type="ARBA" id="ARBA00022989"/>
    </source>
</evidence>
<proteinExistence type="predicted"/>
<dbReference type="Gene3D" id="3.30.700.10">
    <property type="entry name" value="Glycoprotein, Type 4 Pilin"/>
    <property type="match status" value="1"/>
</dbReference>
<evidence type="ECO:0000256" key="2">
    <source>
        <dbReference type="ARBA" id="ARBA00022481"/>
    </source>
</evidence>
<comment type="subcellular location">
    <subcellularLocation>
        <location evidence="1">Membrane</location>
        <topology evidence="1">Single-pass membrane protein</topology>
    </subcellularLocation>
</comment>
<evidence type="ECO:0000256" key="3">
    <source>
        <dbReference type="ARBA" id="ARBA00022692"/>
    </source>
</evidence>
<dbReference type="InterPro" id="IPR000983">
    <property type="entry name" value="Bac_GSPG_pilin"/>
</dbReference>
<dbReference type="Proteomes" id="UP001239626">
    <property type="component" value="Unassembled WGS sequence"/>
</dbReference>